<evidence type="ECO:0000313" key="1">
    <source>
        <dbReference type="EMBL" id="MFC4353882.1"/>
    </source>
</evidence>
<reference evidence="2" key="1">
    <citation type="journal article" date="2019" name="Int. J. Syst. Evol. Microbiol.">
        <title>The Global Catalogue of Microorganisms (GCM) 10K type strain sequencing project: providing services to taxonomists for standard genome sequencing and annotation.</title>
        <authorList>
            <consortium name="The Broad Institute Genomics Platform"/>
            <consortium name="The Broad Institute Genome Sequencing Center for Infectious Disease"/>
            <person name="Wu L."/>
            <person name="Ma J."/>
        </authorList>
    </citation>
    <scope>NUCLEOTIDE SEQUENCE [LARGE SCALE GENOMIC DNA]</scope>
    <source>
        <strain evidence="2">CCUG 50353</strain>
    </source>
</reference>
<protein>
    <recommendedName>
        <fullName evidence="3">DUF4375 domain-containing protein</fullName>
    </recommendedName>
</protein>
<comment type="caution">
    <text evidence="1">The sequence shown here is derived from an EMBL/GenBank/DDBJ whole genome shotgun (WGS) entry which is preliminary data.</text>
</comment>
<evidence type="ECO:0000313" key="2">
    <source>
        <dbReference type="Proteomes" id="UP001595733"/>
    </source>
</evidence>
<gene>
    <name evidence="1" type="ORF">ACFO0S_02225</name>
</gene>
<keyword evidence="2" id="KW-1185">Reference proteome</keyword>
<name>A0ABV8URG4_9BACL</name>
<accession>A0ABV8URG4</accession>
<organism evidence="1 2">
    <name type="scientific">Chryseomicrobium palamuruense</name>
    <dbReference type="NCBI Taxonomy" id="682973"/>
    <lineage>
        <taxon>Bacteria</taxon>
        <taxon>Bacillati</taxon>
        <taxon>Bacillota</taxon>
        <taxon>Bacilli</taxon>
        <taxon>Bacillales</taxon>
        <taxon>Caryophanaceae</taxon>
        <taxon>Chryseomicrobium</taxon>
    </lineage>
</organism>
<dbReference type="Proteomes" id="UP001595733">
    <property type="component" value="Unassembled WGS sequence"/>
</dbReference>
<dbReference type="RefSeq" id="WP_378139715.1">
    <property type="nucleotide sequence ID" value="NZ_JBHSEF010000009.1"/>
</dbReference>
<proteinExistence type="predicted"/>
<evidence type="ECO:0008006" key="3">
    <source>
        <dbReference type="Google" id="ProtNLM"/>
    </source>
</evidence>
<sequence>MKIKLNRSELQTNDDIWNAVLSAYGEYVFPTDEEKTNDFIILFNYFCELESGGHESLFNWFSEHIEEMGIQTYLNRLTKMLEKVDAHEYAVIEKNYIEELWRLFLAVENSRSKEPHYKSLEEEFYILIDKADSEYRNLGEELSERLSNYANVIYTELFEIVEQ</sequence>
<dbReference type="EMBL" id="JBHSEF010000009">
    <property type="protein sequence ID" value="MFC4353882.1"/>
    <property type="molecule type" value="Genomic_DNA"/>
</dbReference>